<evidence type="ECO:0000313" key="3">
    <source>
        <dbReference type="Proteomes" id="UP000245207"/>
    </source>
</evidence>
<reference evidence="2 3" key="1">
    <citation type="journal article" date="2018" name="Mol. Plant">
        <title>The genome of Artemisia annua provides insight into the evolution of Asteraceae family and artemisinin biosynthesis.</title>
        <authorList>
            <person name="Shen Q."/>
            <person name="Zhang L."/>
            <person name="Liao Z."/>
            <person name="Wang S."/>
            <person name="Yan T."/>
            <person name="Shi P."/>
            <person name="Liu M."/>
            <person name="Fu X."/>
            <person name="Pan Q."/>
            <person name="Wang Y."/>
            <person name="Lv Z."/>
            <person name="Lu X."/>
            <person name="Zhang F."/>
            <person name="Jiang W."/>
            <person name="Ma Y."/>
            <person name="Chen M."/>
            <person name="Hao X."/>
            <person name="Li L."/>
            <person name="Tang Y."/>
            <person name="Lv G."/>
            <person name="Zhou Y."/>
            <person name="Sun X."/>
            <person name="Brodelius P.E."/>
            <person name="Rose J.K.C."/>
            <person name="Tang K."/>
        </authorList>
    </citation>
    <scope>NUCLEOTIDE SEQUENCE [LARGE SCALE GENOMIC DNA]</scope>
    <source>
        <strain evidence="3">cv. Huhao1</strain>
        <tissue evidence="2">Leaf</tissue>
    </source>
</reference>
<dbReference type="EMBL" id="PKPP01015792">
    <property type="protein sequence ID" value="PWA38291.1"/>
    <property type="molecule type" value="Genomic_DNA"/>
</dbReference>
<feature type="signal peptide" evidence="1">
    <location>
        <begin position="1"/>
        <end position="20"/>
    </location>
</feature>
<evidence type="ECO:0000256" key="1">
    <source>
        <dbReference type="SAM" id="SignalP"/>
    </source>
</evidence>
<dbReference type="OrthoDB" id="1305869at2759"/>
<evidence type="ECO:0000313" key="2">
    <source>
        <dbReference type="EMBL" id="PWA38291.1"/>
    </source>
</evidence>
<accession>A0A2U1KNK5</accession>
<organism evidence="2 3">
    <name type="scientific">Artemisia annua</name>
    <name type="common">Sweet wormwood</name>
    <dbReference type="NCBI Taxonomy" id="35608"/>
    <lineage>
        <taxon>Eukaryota</taxon>
        <taxon>Viridiplantae</taxon>
        <taxon>Streptophyta</taxon>
        <taxon>Embryophyta</taxon>
        <taxon>Tracheophyta</taxon>
        <taxon>Spermatophyta</taxon>
        <taxon>Magnoliopsida</taxon>
        <taxon>eudicotyledons</taxon>
        <taxon>Gunneridae</taxon>
        <taxon>Pentapetalae</taxon>
        <taxon>asterids</taxon>
        <taxon>campanulids</taxon>
        <taxon>Asterales</taxon>
        <taxon>Asteraceae</taxon>
        <taxon>Asteroideae</taxon>
        <taxon>Anthemideae</taxon>
        <taxon>Artemisiinae</taxon>
        <taxon>Artemisia</taxon>
    </lineage>
</organism>
<dbReference type="Proteomes" id="UP000245207">
    <property type="component" value="Unassembled WGS sequence"/>
</dbReference>
<feature type="chain" id="PRO_5015786224" evidence="1">
    <location>
        <begin position="21"/>
        <end position="240"/>
    </location>
</feature>
<keyword evidence="3" id="KW-1185">Reference proteome</keyword>
<dbReference type="AlphaFoldDB" id="A0A2U1KNK5"/>
<name>A0A2U1KNK5_ARTAN</name>
<comment type="caution">
    <text evidence="2">The sequence shown here is derived from an EMBL/GenBank/DDBJ whole genome shotgun (WGS) entry which is preliminary data.</text>
</comment>
<protein>
    <submittedName>
        <fullName evidence="2">UBN2 domain-containing protein</fullName>
    </submittedName>
</protein>
<keyword evidence="1" id="KW-0732">Signal</keyword>
<dbReference type="Pfam" id="PF14223">
    <property type="entry name" value="Retrotran_gag_2"/>
    <property type="match status" value="1"/>
</dbReference>
<sequence length="240" mass="28235">MNWLWLLIQGLLCCIDETMLNGLHVSSIMSRGLSDEIYNSINSNDTAYGLWKDLERQMRGAEVGQRIQQTYTVWNYMAFYAKPNEKIEDSYLPFNKLINEMNRQKLKRTNIELNIQFLQSLQPKWKHFSIAIIQNQDLNKLDINNSFDLLKRNQKEVNEIRDGFVSQLHSFWYLSCPRTVQTSCRREMRNWMKKAFVVVREAAKRKLSVGNTTIFCISTLTFDTMSRRQCAGSKILVLLE</sequence>
<proteinExistence type="predicted"/>
<gene>
    <name evidence="2" type="ORF">CTI12_AA582710</name>
</gene>